<dbReference type="Gene3D" id="3.30.365.10">
    <property type="entry name" value="Aldehyde oxidase/xanthine dehydrogenase, molybdopterin binding domain"/>
    <property type="match status" value="4"/>
</dbReference>
<protein>
    <submittedName>
        <fullName evidence="2">Xanthine dehydrogenase family protein molybdopterin-binding subunit</fullName>
    </submittedName>
</protein>
<proteinExistence type="predicted"/>
<evidence type="ECO:0000313" key="2">
    <source>
        <dbReference type="EMBL" id="MBK9797867.1"/>
    </source>
</evidence>
<dbReference type="InterPro" id="IPR000674">
    <property type="entry name" value="Ald_Oxase/Xan_DH_a/b"/>
</dbReference>
<dbReference type="InterPro" id="IPR046867">
    <property type="entry name" value="AldOxase/xan_DH_MoCoBD2"/>
</dbReference>
<dbReference type="SMART" id="SM01008">
    <property type="entry name" value="Ald_Xan_dh_C"/>
    <property type="match status" value="1"/>
</dbReference>
<dbReference type="Gene3D" id="3.90.1170.50">
    <property type="entry name" value="Aldehyde oxidase/xanthine dehydrogenase, a/b hammerhead"/>
    <property type="match status" value="1"/>
</dbReference>
<gene>
    <name evidence="2" type="ORF">IPP58_15575</name>
</gene>
<comment type="caution">
    <text evidence="2">The sequence shown here is derived from an EMBL/GenBank/DDBJ whole genome shotgun (WGS) entry which is preliminary data.</text>
</comment>
<evidence type="ECO:0000259" key="1">
    <source>
        <dbReference type="SMART" id="SM01008"/>
    </source>
</evidence>
<evidence type="ECO:0000313" key="3">
    <source>
        <dbReference type="Proteomes" id="UP000886657"/>
    </source>
</evidence>
<dbReference type="InterPro" id="IPR012368">
    <property type="entry name" value="OxRdtase_Mopterin-bd_su_IorB"/>
</dbReference>
<dbReference type="PIRSF" id="PIRSF036389">
    <property type="entry name" value="IOR_B"/>
    <property type="match status" value="1"/>
</dbReference>
<name>A0A9D7XJ12_9BACT</name>
<dbReference type="InterPro" id="IPR008274">
    <property type="entry name" value="AldOxase/xan_DH_MoCoBD1"/>
</dbReference>
<dbReference type="InterPro" id="IPR037165">
    <property type="entry name" value="AldOxase/xan_DH_Mopterin-bd_sf"/>
</dbReference>
<dbReference type="Pfam" id="PF20256">
    <property type="entry name" value="MoCoBD_2"/>
    <property type="match status" value="2"/>
</dbReference>
<dbReference type="EMBL" id="JADKIO010000012">
    <property type="protein sequence ID" value="MBK9797867.1"/>
    <property type="molecule type" value="Genomic_DNA"/>
</dbReference>
<dbReference type="Pfam" id="PF02738">
    <property type="entry name" value="MoCoBD_1"/>
    <property type="match status" value="1"/>
</dbReference>
<dbReference type="PANTHER" id="PTHR47495:SF1">
    <property type="entry name" value="BLL3820 PROTEIN"/>
    <property type="match status" value="1"/>
</dbReference>
<dbReference type="Proteomes" id="UP000886657">
    <property type="component" value="Unassembled WGS sequence"/>
</dbReference>
<dbReference type="GO" id="GO:0016491">
    <property type="term" value="F:oxidoreductase activity"/>
    <property type="evidence" value="ECO:0007669"/>
    <property type="project" value="InterPro"/>
</dbReference>
<sequence length="695" mass="74428">MNRRDFLKATGAFGLFVTFPLSGAVQEHAERPGYPKDFNAYFRIGPDGRVGCFVGKVEMGQGAMTALAMLAAEELDVPLERVDMLMGDTDLCPWDQGTWGSLSVWQFGPVLRGAAAEARAVLLQLAAERLGVPVERLQVQAGIVSVSGAPARRVGYGELVQGKRIEKHLADVKVKPVAQFTQVGKDAPRKDGRAKVTGTAKFAADILPPGTLQACLLRPPAHGARLLSVDTSEAEKLPGVRIIREGDLLAVLHVRPDGAREALGRVKAKYQPSPSTLDDQTIFEHLLKAAPPARELVARGSLLAGEALAVQRLDATYLNGYVAHAPMEPHTAVAQWDKGRMTVWASTQAPFLLKGQLVQALGLKPREVRVITPYLGGGFGGKGGCPPALEAARLARLAGVPVQVTWSRREEFFLDSFRPAAVVKVRAGLDKGGRIAFWEHHVVAAGDQEAQSVYDLPHQRIQSSGGWMGGNPPGLHPFAIGAWRAPAANTNVHASESHMDALAALAKVDPLEFRLKHLKNPRMVGVLKAAAKAFGWTPKAGPSGRGFGVACADHRDTLVAAMAEVAVDKKTGEVQVKRVVVAQDMGVVVHPDGARQQVEGCVTMGLGYALTEEVRFKNGQVLDENFDTYRIPRFAQVPLIQTILIDNPGLPAQGGGEPAIVVMGALIANAIHDAVGIRLLQLPMTPERVKQALKV</sequence>
<dbReference type="InterPro" id="IPR052516">
    <property type="entry name" value="N-heterocyclic_Hydroxylase"/>
</dbReference>
<feature type="domain" description="Aldehyde oxidase/xanthine dehydrogenase a/b hammerhead" evidence="1">
    <location>
        <begin position="197"/>
        <end position="274"/>
    </location>
</feature>
<accession>A0A9D7XJ12</accession>
<reference evidence="2" key="1">
    <citation type="submission" date="2020-10" db="EMBL/GenBank/DDBJ databases">
        <title>Connecting structure to function with the recovery of over 1000 high-quality activated sludge metagenome-assembled genomes encoding full-length rRNA genes using long-read sequencing.</title>
        <authorList>
            <person name="Singleton C.M."/>
            <person name="Petriglieri F."/>
            <person name="Kristensen J.M."/>
            <person name="Kirkegaard R.H."/>
            <person name="Michaelsen T.Y."/>
            <person name="Andersen M.H."/>
            <person name="Karst S.M."/>
            <person name="Dueholm M.S."/>
            <person name="Nielsen P.H."/>
            <person name="Albertsen M."/>
        </authorList>
    </citation>
    <scope>NUCLEOTIDE SEQUENCE</scope>
    <source>
        <strain evidence="2">Skiv_18-Q3-R9-52_MAXAC.067</strain>
    </source>
</reference>
<dbReference type="SUPFAM" id="SSF56003">
    <property type="entry name" value="Molybdenum cofactor-binding domain"/>
    <property type="match status" value="2"/>
</dbReference>
<organism evidence="2 3">
    <name type="scientific">Candidatus Geothrix skivensis</name>
    <dbReference type="NCBI Taxonomy" id="2954439"/>
    <lineage>
        <taxon>Bacteria</taxon>
        <taxon>Pseudomonadati</taxon>
        <taxon>Acidobacteriota</taxon>
        <taxon>Holophagae</taxon>
        <taxon>Holophagales</taxon>
        <taxon>Holophagaceae</taxon>
        <taxon>Geothrix</taxon>
    </lineage>
</organism>
<dbReference type="AlphaFoldDB" id="A0A9D7XJ12"/>
<dbReference type="PANTHER" id="PTHR47495">
    <property type="entry name" value="ALDEHYDE DEHYDROGENASE"/>
    <property type="match status" value="1"/>
</dbReference>